<dbReference type="OMA" id="YNKSYNP"/>
<dbReference type="CDD" id="cd16180">
    <property type="entry name" value="EFh_PEF_Group_I"/>
    <property type="match status" value="1"/>
</dbReference>
<feature type="region of interest" description="Disordered" evidence="6">
    <location>
        <begin position="1"/>
        <end position="73"/>
    </location>
</feature>
<sequence>MSYGGPNWQPSPAQAAAYGAPPSQQYSNQPQGGYGRPQNGPPPPGQRPPPNGGYPPPPTQHHHRPPPAQEPQDHNDELAMWFKAVDRNNSGSIDANELQAALVNGDWTTFDVDTTKFLMTLFDPNRRGTIDYQGFCGVWDYIKQWQGIFKRFDQDRSGTIEGRELGAALNQFGYNLSPALIQLLERKYVFLDPSGSLSASGRSSGIPFDRFVRCCVVVKTLSDSFRAEDRQGQGSAMLSYEKFMTIVLQCP</sequence>
<dbReference type="PANTHER" id="PTHR46212:SF3">
    <property type="entry name" value="GH27120P"/>
    <property type="match status" value="1"/>
</dbReference>
<organism evidence="8 9">
    <name type="scientific">Mixia osmundae (strain CBS 9802 / IAM 14324 / JCM 22182 / KY 12970)</name>
    <dbReference type="NCBI Taxonomy" id="764103"/>
    <lineage>
        <taxon>Eukaryota</taxon>
        <taxon>Fungi</taxon>
        <taxon>Dikarya</taxon>
        <taxon>Basidiomycota</taxon>
        <taxon>Pucciniomycotina</taxon>
        <taxon>Mixiomycetes</taxon>
        <taxon>Mixiales</taxon>
        <taxon>Mixiaceae</taxon>
        <taxon>Mixia</taxon>
    </lineage>
</organism>
<dbReference type="HOGENOM" id="CLU_051357_1_0_1"/>
<evidence type="ECO:0000256" key="6">
    <source>
        <dbReference type="SAM" id="MobiDB-lite"/>
    </source>
</evidence>
<accession>G7E2K7</accession>
<evidence type="ECO:0000313" key="8">
    <source>
        <dbReference type="EMBL" id="GAA97067.1"/>
    </source>
</evidence>
<reference evidence="8 9" key="1">
    <citation type="journal article" date="2011" name="J. Gen. Appl. Microbiol.">
        <title>Draft genome sequencing of the enigmatic basidiomycete Mixia osmundae.</title>
        <authorList>
            <person name="Nishida H."/>
            <person name="Nagatsuka Y."/>
            <person name="Sugiyama J."/>
        </authorList>
    </citation>
    <scope>NUCLEOTIDE SEQUENCE [LARGE SCALE GENOMIC DNA]</scope>
    <source>
        <strain evidence="9">CBS 9802 / IAM 14324 / JCM 22182 / KY 12970</strain>
    </source>
</reference>
<comment type="caution">
    <text evidence="8">The sequence shown here is derived from an EMBL/GenBank/DDBJ whole genome shotgun (WGS) entry which is preliminary data.</text>
</comment>
<evidence type="ECO:0000313" key="9">
    <source>
        <dbReference type="Proteomes" id="UP000009131"/>
    </source>
</evidence>
<dbReference type="PROSITE" id="PS00018">
    <property type="entry name" value="EF_HAND_1"/>
    <property type="match status" value="2"/>
</dbReference>
<keyword evidence="4" id="KW-0677">Repeat</keyword>
<dbReference type="AlphaFoldDB" id="G7E2K7"/>
<proteinExistence type="predicted"/>
<evidence type="ECO:0000256" key="3">
    <source>
        <dbReference type="ARBA" id="ARBA00022723"/>
    </source>
</evidence>
<dbReference type="Gene3D" id="1.10.238.10">
    <property type="entry name" value="EF-hand"/>
    <property type="match status" value="1"/>
</dbReference>
<dbReference type="InterPro" id="IPR011992">
    <property type="entry name" value="EF-hand-dom_pair"/>
</dbReference>
<dbReference type="EMBL" id="BABT02000110">
    <property type="protein sequence ID" value="GAA97067.1"/>
    <property type="molecule type" value="Genomic_DNA"/>
</dbReference>
<dbReference type="Pfam" id="PF13499">
    <property type="entry name" value="EF-hand_7"/>
    <property type="match status" value="1"/>
</dbReference>
<feature type="domain" description="EF-hand" evidence="7">
    <location>
        <begin position="73"/>
        <end position="108"/>
    </location>
</feature>
<feature type="domain" description="EF-hand" evidence="7">
    <location>
        <begin position="140"/>
        <end position="175"/>
    </location>
</feature>
<dbReference type="PROSITE" id="PS50222">
    <property type="entry name" value="EF_HAND_2"/>
    <property type="match status" value="2"/>
</dbReference>
<dbReference type="Pfam" id="PF13405">
    <property type="entry name" value="EF-hand_6"/>
    <property type="match status" value="1"/>
</dbReference>
<dbReference type="RefSeq" id="XP_014565497.1">
    <property type="nucleotide sequence ID" value="XM_014710011.1"/>
</dbReference>
<keyword evidence="5" id="KW-0106">Calcium</keyword>
<keyword evidence="2" id="KW-0963">Cytoplasm</keyword>
<comment type="subcellular location">
    <subcellularLocation>
        <location evidence="1">Cytoplasm</location>
    </subcellularLocation>
</comment>
<name>G7E2K7_MIXOS</name>
<dbReference type="PANTHER" id="PTHR46212">
    <property type="entry name" value="PEFLIN"/>
    <property type="match status" value="1"/>
</dbReference>
<dbReference type="SMART" id="SM00054">
    <property type="entry name" value="EFh"/>
    <property type="match status" value="3"/>
</dbReference>
<evidence type="ECO:0000259" key="7">
    <source>
        <dbReference type="PROSITE" id="PS50222"/>
    </source>
</evidence>
<dbReference type="SUPFAM" id="SSF47473">
    <property type="entry name" value="EF-hand"/>
    <property type="match status" value="1"/>
</dbReference>
<dbReference type="InterPro" id="IPR018247">
    <property type="entry name" value="EF_Hand_1_Ca_BS"/>
</dbReference>
<evidence type="ECO:0000256" key="1">
    <source>
        <dbReference type="ARBA" id="ARBA00004496"/>
    </source>
</evidence>
<evidence type="ECO:0000256" key="5">
    <source>
        <dbReference type="ARBA" id="ARBA00022837"/>
    </source>
</evidence>
<dbReference type="Proteomes" id="UP000009131">
    <property type="component" value="Unassembled WGS sequence"/>
</dbReference>
<dbReference type="GO" id="GO:0005737">
    <property type="term" value="C:cytoplasm"/>
    <property type="evidence" value="ECO:0007669"/>
    <property type="project" value="UniProtKB-SubCell"/>
</dbReference>
<keyword evidence="3" id="KW-0479">Metal-binding</keyword>
<gene>
    <name evidence="8" type="primary">Mo03742</name>
    <name evidence="8" type="ORF">E5Q_03742</name>
</gene>
<dbReference type="GO" id="GO:0048306">
    <property type="term" value="F:calcium-dependent protein binding"/>
    <property type="evidence" value="ECO:0007669"/>
    <property type="project" value="UniProtKB-ARBA"/>
</dbReference>
<dbReference type="InParanoid" id="G7E2K7"/>
<dbReference type="InterPro" id="IPR051426">
    <property type="entry name" value="Peflin/Sorcin_CaBP"/>
</dbReference>
<feature type="compositionally biased region" description="Pro residues" evidence="6">
    <location>
        <begin position="39"/>
        <end position="59"/>
    </location>
</feature>
<dbReference type="OrthoDB" id="186625at2759"/>
<keyword evidence="9" id="KW-1185">Reference proteome</keyword>
<evidence type="ECO:0000256" key="2">
    <source>
        <dbReference type="ARBA" id="ARBA00022490"/>
    </source>
</evidence>
<protein>
    <recommendedName>
        <fullName evidence="7">EF-hand domain-containing protein</fullName>
    </recommendedName>
</protein>
<dbReference type="InterPro" id="IPR002048">
    <property type="entry name" value="EF_hand_dom"/>
</dbReference>
<dbReference type="GO" id="GO:0005509">
    <property type="term" value="F:calcium ion binding"/>
    <property type="evidence" value="ECO:0007669"/>
    <property type="project" value="InterPro"/>
</dbReference>
<evidence type="ECO:0000256" key="4">
    <source>
        <dbReference type="ARBA" id="ARBA00022737"/>
    </source>
</evidence>
<dbReference type="eggNOG" id="KOG0037">
    <property type="taxonomic scope" value="Eukaryota"/>
</dbReference>
<dbReference type="STRING" id="764103.G7E2K7"/>
<reference evidence="8 9" key="2">
    <citation type="journal article" date="2012" name="Open Biol.">
        <title>Characteristics of nucleosomes and linker DNA regions on the genome of the basidiomycete Mixia osmundae revealed by mono- and dinucleosome mapping.</title>
        <authorList>
            <person name="Nishida H."/>
            <person name="Kondo S."/>
            <person name="Matsumoto T."/>
            <person name="Suzuki Y."/>
            <person name="Yoshikawa H."/>
            <person name="Taylor T.D."/>
            <person name="Sugiyama J."/>
        </authorList>
    </citation>
    <scope>NUCLEOTIDE SEQUENCE [LARGE SCALE GENOMIC DNA]</scope>
    <source>
        <strain evidence="9">CBS 9802 / IAM 14324 / JCM 22182 / KY 12970</strain>
    </source>
</reference>